<evidence type="ECO:0000313" key="3">
    <source>
        <dbReference type="Proteomes" id="UP000033457"/>
    </source>
</evidence>
<dbReference type="Proteomes" id="UP000033457">
    <property type="component" value="Chromosome"/>
</dbReference>
<dbReference type="AlphaFoldDB" id="A0A0F6R0W7"/>
<dbReference type="HOGENOM" id="CLU_076053_1_0_11"/>
<dbReference type="InterPro" id="IPR042099">
    <property type="entry name" value="ANL_N_sf"/>
</dbReference>
<dbReference type="EMBL" id="CP011312">
    <property type="protein sequence ID" value="AKE40693.1"/>
    <property type="molecule type" value="Genomic_DNA"/>
</dbReference>
<reference evidence="2 4" key="2">
    <citation type="submission" date="2018-12" db="EMBL/GenBank/DDBJ databases">
        <authorList>
            <consortium name="Pathogen Informatics"/>
        </authorList>
    </citation>
    <scope>NUCLEOTIDE SEQUENCE [LARGE SCALE GENOMIC DNA]</scope>
    <source>
        <strain evidence="2 4">NCTC949</strain>
    </source>
</reference>
<dbReference type="InterPro" id="IPR017523">
    <property type="entry name" value="Rv3268"/>
</dbReference>
<reference evidence="1 3" key="1">
    <citation type="journal article" date="2015" name="Genome Announc.">
        <title>Complete Genome Sequence of Corynebacterium kutscheri DSM 20755, a Corynebacterial Type Strain with Remarkably Low G+C Content of Chromosomal DNA.</title>
        <authorList>
            <person name="Ruckert C."/>
            <person name="Albersmeier A."/>
            <person name="Winkler A."/>
            <person name="Tauch A."/>
        </authorList>
    </citation>
    <scope>NUCLEOTIDE SEQUENCE [LARGE SCALE GENOMIC DNA]</scope>
    <source>
        <strain evidence="1 3">DSM 20755</strain>
    </source>
</reference>
<evidence type="ECO:0000313" key="2">
    <source>
        <dbReference type="EMBL" id="VEH04690.1"/>
    </source>
</evidence>
<dbReference type="KEGG" id="cku:UL82_02340"/>
<sequence length="225" mass="24322">MNLLSSLLHDDPARPRLTVYNESTGSRVDFSAQTLDNWTAKVAHFLREELDLDQGSTISIALPPSWQTIVIVLGALATDIKVNITNNPDAVQQPSDVLFCTPTSALNTSFDGDLVVVTDDPLGRGVIETGQQLAPAAIDFAPTVRFYGDQYYDPTPELAKVVTAGTPDRVLCTGWHNYRGLEKAVLAPLAGLGSSVIVRGLIDDKRLTAIAEMEKVTAFIDENPT</sequence>
<dbReference type="SUPFAM" id="SSF56801">
    <property type="entry name" value="Acetyl-CoA synthetase-like"/>
    <property type="match status" value="1"/>
</dbReference>
<dbReference type="NCBIfam" id="TIGR03089">
    <property type="entry name" value="TIGR03089 family protein"/>
    <property type="match status" value="1"/>
</dbReference>
<dbReference type="Proteomes" id="UP000271380">
    <property type="component" value="Chromosome"/>
</dbReference>
<dbReference type="OrthoDB" id="3396763at2"/>
<dbReference type="EMBL" id="LR134377">
    <property type="protein sequence ID" value="VEH04690.1"/>
    <property type="molecule type" value="Genomic_DNA"/>
</dbReference>
<keyword evidence="3" id="KW-1185">Reference proteome</keyword>
<dbReference type="RefSeq" id="WP_046438807.1">
    <property type="nucleotide sequence ID" value="NZ_CP011312.1"/>
</dbReference>
<dbReference type="Gene3D" id="3.40.50.12780">
    <property type="entry name" value="N-terminal domain of ligase-like"/>
    <property type="match status" value="1"/>
</dbReference>
<evidence type="ECO:0000313" key="4">
    <source>
        <dbReference type="Proteomes" id="UP000271380"/>
    </source>
</evidence>
<gene>
    <name evidence="2" type="ORF">NCTC949_00223</name>
    <name evidence="1" type="ORF">UL82_02340</name>
</gene>
<organism evidence="1 3">
    <name type="scientific">Corynebacterium kutscheri</name>
    <dbReference type="NCBI Taxonomy" id="35755"/>
    <lineage>
        <taxon>Bacteria</taxon>
        <taxon>Bacillati</taxon>
        <taxon>Actinomycetota</taxon>
        <taxon>Actinomycetes</taxon>
        <taxon>Mycobacteriales</taxon>
        <taxon>Corynebacteriaceae</taxon>
        <taxon>Corynebacterium</taxon>
    </lineage>
</organism>
<name>A0A0F6R0W7_9CORY</name>
<proteinExistence type="predicted"/>
<accession>A0A0F6R0W7</accession>
<dbReference type="STRING" id="35755.UL82_02340"/>
<protein>
    <submittedName>
        <fullName evidence="1">TIGR03089 family protein</fullName>
    </submittedName>
</protein>
<evidence type="ECO:0000313" key="1">
    <source>
        <dbReference type="EMBL" id="AKE40693.1"/>
    </source>
</evidence>